<keyword evidence="7" id="KW-0067">ATP-binding</keyword>
<dbReference type="PROSITE" id="PS00298">
    <property type="entry name" value="HSP90"/>
    <property type="match status" value="1"/>
</dbReference>
<evidence type="ECO:0000256" key="8">
    <source>
        <dbReference type="ARBA" id="ARBA00023016"/>
    </source>
</evidence>
<name>A0A6A4RSJ9_SCOMX</name>
<dbReference type="Gene3D" id="3.30.565.10">
    <property type="entry name" value="Histidine kinase-like ATPase, C-terminal domain"/>
    <property type="match status" value="1"/>
</dbReference>
<dbReference type="InterPro" id="IPR003594">
    <property type="entry name" value="HATPase_dom"/>
</dbReference>
<dbReference type="InterPro" id="IPR037196">
    <property type="entry name" value="HSP90_C"/>
</dbReference>
<proteinExistence type="inferred from homology"/>
<keyword evidence="6" id="KW-0547">Nucleotide-binding</keyword>
<dbReference type="GO" id="GO:0000159">
    <property type="term" value="C:protein phosphatase type 2A complex"/>
    <property type="evidence" value="ECO:0007669"/>
    <property type="project" value="InterPro"/>
</dbReference>
<organism evidence="12 13">
    <name type="scientific">Scophthalmus maximus</name>
    <name type="common">Turbot</name>
    <name type="synonym">Psetta maxima</name>
    <dbReference type="NCBI Taxonomy" id="52904"/>
    <lineage>
        <taxon>Eukaryota</taxon>
        <taxon>Metazoa</taxon>
        <taxon>Chordata</taxon>
        <taxon>Craniata</taxon>
        <taxon>Vertebrata</taxon>
        <taxon>Euteleostomi</taxon>
        <taxon>Actinopterygii</taxon>
        <taxon>Neopterygii</taxon>
        <taxon>Teleostei</taxon>
        <taxon>Neoteleostei</taxon>
        <taxon>Acanthomorphata</taxon>
        <taxon>Carangaria</taxon>
        <taxon>Pleuronectiformes</taxon>
        <taxon>Pleuronectoidei</taxon>
        <taxon>Scophthalmidae</taxon>
        <taxon>Scophthalmus</taxon>
    </lineage>
</organism>
<dbReference type="InterPro" id="IPR020568">
    <property type="entry name" value="Ribosomal_Su5_D2-typ_SF"/>
</dbReference>
<dbReference type="GO" id="GO:0016887">
    <property type="term" value="F:ATP hydrolysis activity"/>
    <property type="evidence" value="ECO:0007669"/>
    <property type="project" value="InterPro"/>
</dbReference>
<dbReference type="Pfam" id="PF13589">
    <property type="entry name" value="HATPase_c_3"/>
    <property type="match status" value="1"/>
</dbReference>
<dbReference type="SUPFAM" id="SSF110942">
    <property type="entry name" value="HSP90 C-terminal domain"/>
    <property type="match status" value="1"/>
</dbReference>
<dbReference type="SUPFAM" id="SSF54211">
    <property type="entry name" value="Ribosomal protein S5 domain 2-like"/>
    <property type="match status" value="1"/>
</dbReference>
<protein>
    <recommendedName>
        <fullName evidence="11">Histidine kinase/HSP90-like ATPase domain-containing protein</fullName>
    </recommendedName>
</protein>
<dbReference type="InterPro" id="IPR001404">
    <property type="entry name" value="Hsp90_fam"/>
</dbReference>
<dbReference type="NCBIfam" id="NF003555">
    <property type="entry name" value="PRK05218.1"/>
    <property type="match status" value="1"/>
</dbReference>
<dbReference type="GO" id="GO:0007165">
    <property type="term" value="P:signal transduction"/>
    <property type="evidence" value="ECO:0007669"/>
    <property type="project" value="InterPro"/>
</dbReference>
<dbReference type="Gene3D" id="3.40.50.11260">
    <property type="match status" value="1"/>
</dbReference>
<dbReference type="GO" id="GO:0050900">
    <property type="term" value="P:leukocyte migration"/>
    <property type="evidence" value="ECO:0007669"/>
    <property type="project" value="UniProtKB-ARBA"/>
</dbReference>
<keyword evidence="4" id="KW-0963">Cytoplasm</keyword>
<dbReference type="Proteomes" id="UP000438429">
    <property type="component" value="Unassembled WGS sequence"/>
</dbReference>
<dbReference type="FunFam" id="3.30.230.80:FF:000001">
    <property type="entry name" value="Heat shock protein 90 alpha"/>
    <property type="match status" value="1"/>
</dbReference>
<dbReference type="Pfam" id="PF00183">
    <property type="entry name" value="HSP90"/>
    <property type="match status" value="1"/>
</dbReference>
<feature type="compositionally biased region" description="Basic and acidic residues" evidence="10">
    <location>
        <begin position="309"/>
        <end position="322"/>
    </location>
</feature>
<evidence type="ECO:0000313" key="13">
    <source>
        <dbReference type="Proteomes" id="UP000438429"/>
    </source>
</evidence>
<dbReference type="InterPro" id="IPR011989">
    <property type="entry name" value="ARM-like"/>
</dbReference>
<comment type="similarity">
    <text evidence="2">Belongs to the heat shock protein 90 family.</text>
</comment>
<evidence type="ECO:0000256" key="4">
    <source>
        <dbReference type="ARBA" id="ARBA00022490"/>
    </source>
</evidence>
<dbReference type="SMART" id="SM00387">
    <property type="entry name" value="HATPase_c"/>
    <property type="match status" value="1"/>
</dbReference>
<comment type="similarity">
    <text evidence="3">Belongs to the phosphatase 2A regulatory subunit B56 family.</text>
</comment>
<feature type="region of interest" description="Disordered" evidence="10">
    <location>
        <begin position="295"/>
        <end position="335"/>
    </location>
</feature>
<evidence type="ECO:0000256" key="5">
    <source>
        <dbReference type="ARBA" id="ARBA00022541"/>
    </source>
</evidence>
<reference evidence="12 13" key="1">
    <citation type="submission" date="2019-06" db="EMBL/GenBank/DDBJ databases">
        <title>Draft genomes of female and male turbot (Scophthalmus maximus).</title>
        <authorList>
            <person name="Xu H."/>
            <person name="Xu X.-W."/>
            <person name="Shao C."/>
            <person name="Chen S."/>
        </authorList>
    </citation>
    <scope>NUCLEOTIDE SEQUENCE [LARGE SCALE GENOMIC DNA]</scope>
    <source>
        <strain evidence="12">Ysfricsl-2016a</strain>
        <tissue evidence="12">Blood</tissue>
    </source>
</reference>
<gene>
    <name evidence="12" type="ORF">F2P81_023897</name>
</gene>
<dbReference type="FunFam" id="3.40.50.11260:FF:000001">
    <property type="entry name" value="Heat shock protein 90 alpha"/>
    <property type="match status" value="1"/>
</dbReference>
<keyword evidence="5" id="KW-0517">Myogenesis</keyword>
<evidence type="ECO:0000256" key="10">
    <source>
        <dbReference type="SAM" id="MobiDB-lite"/>
    </source>
</evidence>
<dbReference type="InterPro" id="IPR019805">
    <property type="entry name" value="Heat_shock_protein_90_CS"/>
</dbReference>
<dbReference type="GO" id="GO:0140662">
    <property type="term" value="F:ATP-dependent protein folding chaperone"/>
    <property type="evidence" value="ECO:0007669"/>
    <property type="project" value="InterPro"/>
</dbReference>
<dbReference type="HAMAP" id="MF_00505">
    <property type="entry name" value="HSP90"/>
    <property type="match status" value="1"/>
</dbReference>
<dbReference type="PRINTS" id="PR00775">
    <property type="entry name" value="HEATSHOCK90"/>
</dbReference>
<dbReference type="FunFam" id="1.20.120.790:FF:000001">
    <property type="entry name" value="Heat shock protein 90 alpha"/>
    <property type="match status" value="1"/>
</dbReference>
<dbReference type="Gene3D" id="1.25.10.10">
    <property type="entry name" value="Leucine-rich Repeat Variant"/>
    <property type="match status" value="1"/>
</dbReference>
<evidence type="ECO:0000256" key="1">
    <source>
        <dbReference type="ARBA" id="ARBA00004496"/>
    </source>
</evidence>
<feature type="domain" description="Histidine kinase/HSP90-like ATPase" evidence="11">
    <location>
        <begin position="106"/>
        <end position="260"/>
    </location>
</feature>
<dbReference type="Gene3D" id="3.30.230.80">
    <property type="match status" value="1"/>
</dbReference>
<evidence type="ECO:0000256" key="2">
    <source>
        <dbReference type="ARBA" id="ARBA00008239"/>
    </source>
</evidence>
<dbReference type="InterPro" id="IPR016024">
    <property type="entry name" value="ARM-type_fold"/>
</dbReference>
<dbReference type="GO" id="GO:0007517">
    <property type="term" value="P:muscle organ development"/>
    <property type="evidence" value="ECO:0007669"/>
    <property type="project" value="UniProtKB-KW"/>
</dbReference>
<dbReference type="Pfam" id="PF01603">
    <property type="entry name" value="B56"/>
    <property type="match status" value="1"/>
</dbReference>
<dbReference type="SUPFAM" id="SSF55874">
    <property type="entry name" value="ATPase domain of HSP90 chaperone/DNA topoisomerase II/histidine kinase"/>
    <property type="match status" value="1"/>
</dbReference>
<dbReference type="InterPro" id="IPR020575">
    <property type="entry name" value="Hsp90_N"/>
</dbReference>
<dbReference type="FunFam" id="3.30.565.10:FF:000204">
    <property type="entry name" value="Heat shock protein HSP 90-beta"/>
    <property type="match status" value="1"/>
</dbReference>
<dbReference type="SUPFAM" id="SSF48371">
    <property type="entry name" value="ARM repeat"/>
    <property type="match status" value="1"/>
</dbReference>
<sequence>MCRTVGTQQPCVQRNRKSCGTKLYRTQKLLIGTHPGKLTAHRSSYAHVWGSSRGEDQFSVEVTEDKIVLKMPEKAGPVMEEEAETFAFQAEIAQLMSLIINTFYSNKEIFLRELISNSSDALDKIRYESLTDPSRLESCKELKIEVTPDLHARTLTLFDTGIGMTKADLINNLGTIAKSGTKAFMEALQAGADISMIGQFGVGFYSAYLVAEKVTVITKHNDDEQYLWESSAGGSFTVKPDPGESIGRGTKVILHLKEDQTEYCEEKRIKEVVKKHSQFIGYPITLYVEKTREKEVDLEEGEKEEEAEKDAAENKDKPKIEDVGSDEDEDTKENKLKRKKMVKEKYIDAQELNKTKPIWTRNPDDITNEEYGEFYKSLTNDWEDHLAVKHFSVEGQLEFRALLFVPRRAPFDLFENKKKKNNIKLYVRRVFIMDNCDELIPEYLNFMKGVVDSEDLPLNISREMLQQSKILKVIRKNLVKKCLELFTELSEDNDNYKKYYEQFSKNIKLGIHEDSQNRKRLSELLRYYTSASGDEMVSLKDYVTRMKDSQKHIYYITGETKDQVTNSAFVERLRKAGLEVIYMIEPIDEYCVQQLKEFEGKNLVSVTKEGLELPEDDEEKKKQEEKKAQFENLCKIMKDILEKKVEKVTVSNRLVSSPCCIVTSTYGWTANMERIMKSQALRDNSTMGYMAAKKHLEINPDHPIVETLRQKAEADKNDKSVKDLVILLFETALLSSGFTLDDPQTHSNRIYRMIKLGLGIDEDDMTPDEITPAPTEDMPPLEGDDDDTSRMEEETSKSTKVAKSGGQENSDHEFAVNMFRTLPPSSNPTGAEFDPEEDEPTLEAAWPHLQLVYEFILRFLESPDFQPNIAKKYIDQKFVMQLLDLFDSEDPRERDFLKTTLHRIYGKFLGLRAYIRKQINNIFYSFIYETEHHNGIAELLEILGSIINGFALPLKEEHKIFLLKVLLPLHKVKSLSVYHPQLAYCVVQFLEKDSTLTEPTVMALLKYWPKTHSPKEVMFLNELEEILDVIEPSEFVKVMEPLFRQLAKCVSSPHFQVAERALYYWNNEYIMSLISDNAAKILPIMFPALYRNSKTHWNKTIHGLIYNALKLFMEMNQKLFDDCTQQFRAEKSKEKAKWKEREEAWLKIENLAKSNPQFLVFVDSGGSDSPMDMETDGPLLDNVNKLKKAVEEEATQIVKDQRRERPLMRRKSELPKDISTVTALELHRRAEEIMTTHDGH</sequence>
<keyword evidence="8" id="KW-0346">Stress response</keyword>
<evidence type="ECO:0000256" key="6">
    <source>
        <dbReference type="ARBA" id="ARBA00022741"/>
    </source>
</evidence>
<evidence type="ECO:0000256" key="9">
    <source>
        <dbReference type="ARBA" id="ARBA00023186"/>
    </source>
</evidence>
<dbReference type="GO" id="GO:0005737">
    <property type="term" value="C:cytoplasm"/>
    <property type="evidence" value="ECO:0007669"/>
    <property type="project" value="UniProtKB-SubCell"/>
</dbReference>
<feature type="compositionally biased region" description="Acidic residues" evidence="10">
    <location>
        <begin position="296"/>
        <end position="308"/>
    </location>
</feature>
<feature type="compositionally biased region" description="Basic and acidic residues" evidence="10">
    <location>
        <begin position="788"/>
        <end position="797"/>
    </location>
</feature>
<dbReference type="FunFam" id="1.25.10.10:FF:000010">
    <property type="entry name" value="Serine/threonine-protein phosphatase 2A 56 kDa regulatory subunit"/>
    <property type="match status" value="1"/>
</dbReference>
<dbReference type="Gene3D" id="1.20.120.790">
    <property type="entry name" value="Heat shock protein 90, C-terminal domain"/>
    <property type="match status" value="1"/>
</dbReference>
<evidence type="ECO:0000256" key="3">
    <source>
        <dbReference type="ARBA" id="ARBA00009745"/>
    </source>
</evidence>
<evidence type="ECO:0000313" key="12">
    <source>
        <dbReference type="EMBL" id="KAF0023267.1"/>
    </source>
</evidence>
<dbReference type="GO" id="GO:0019888">
    <property type="term" value="F:protein phosphatase regulator activity"/>
    <property type="evidence" value="ECO:0007669"/>
    <property type="project" value="InterPro"/>
</dbReference>
<evidence type="ECO:0000259" key="11">
    <source>
        <dbReference type="SMART" id="SM00387"/>
    </source>
</evidence>
<dbReference type="EMBL" id="VEVO01000022">
    <property type="protein sequence ID" value="KAF0023267.1"/>
    <property type="molecule type" value="Genomic_DNA"/>
</dbReference>
<accession>A0A6A4RSJ9</accession>
<comment type="caution">
    <text evidence="12">The sequence shown here is derived from an EMBL/GenBank/DDBJ whole genome shotgun (WGS) entry which is preliminary data.</text>
</comment>
<evidence type="ECO:0000256" key="7">
    <source>
        <dbReference type="ARBA" id="ARBA00022840"/>
    </source>
</evidence>
<dbReference type="InterPro" id="IPR002554">
    <property type="entry name" value="PP2A_B56"/>
</dbReference>
<dbReference type="GO" id="GO:0051082">
    <property type="term" value="F:unfolded protein binding"/>
    <property type="evidence" value="ECO:0007669"/>
    <property type="project" value="InterPro"/>
</dbReference>
<dbReference type="GO" id="GO:0005524">
    <property type="term" value="F:ATP binding"/>
    <property type="evidence" value="ECO:0007669"/>
    <property type="project" value="UniProtKB-KW"/>
</dbReference>
<comment type="subcellular location">
    <subcellularLocation>
        <location evidence="1">Cytoplasm</location>
    </subcellularLocation>
</comment>
<dbReference type="InterPro" id="IPR036890">
    <property type="entry name" value="HATPase_C_sf"/>
</dbReference>
<keyword evidence="9" id="KW-0143">Chaperone</keyword>
<feature type="region of interest" description="Disordered" evidence="10">
    <location>
        <begin position="762"/>
        <end position="809"/>
    </location>
</feature>
<dbReference type="CDD" id="cd16927">
    <property type="entry name" value="HATPase_Hsp90-like"/>
    <property type="match status" value="1"/>
</dbReference>
<dbReference type="PANTHER" id="PTHR11528">
    <property type="entry name" value="HEAT SHOCK PROTEIN 90 FAMILY MEMBER"/>
    <property type="match status" value="1"/>
</dbReference>
<dbReference type="AlphaFoldDB" id="A0A6A4RSJ9"/>